<protein>
    <recommendedName>
        <fullName evidence="2">Metalloendopeptidase</fullName>
        <ecNumber evidence="2">3.4.24.-</ecNumber>
    </recommendedName>
</protein>
<dbReference type="GeneTree" id="ENSGT00940000154856"/>
<dbReference type="STRING" id="62062.ENSHHUP00000028092"/>
<dbReference type="Pfam" id="PF01400">
    <property type="entry name" value="Astacin"/>
    <property type="match status" value="1"/>
</dbReference>
<keyword evidence="5" id="KW-1185">Reference proteome</keyword>
<feature type="binding site" evidence="1">
    <location>
        <position position="62"/>
    </location>
    <ligand>
        <name>Zn(2+)</name>
        <dbReference type="ChEBI" id="CHEBI:29105"/>
        <note>catalytic</note>
    </ligand>
</feature>
<sequence>MENMERGTCVRFVPWTHQRDYLDIQPKSGCWSYLGQRGGRQTLSLQSPDCMLSGVASHELMHALGFVHEHSRTDRDKYITVLWENIWKDRVRNFEKFKTNSLDIPYDYDSVMHFGMYSYSEDGDPTIIPKRKNTQLGQRTGLSELDKMKINILYKCETLENY</sequence>
<dbReference type="Proteomes" id="UP000314982">
    <property type="component" value="Unassembled WGS sequence"/>
</dbReference>
<dbReference type="PANTHER" id="PTHR10127">
    <property type="entry name" value="DISCOIDIN, CUB, EGF, LAMININ , AND ZINC METALLOPROTEASE DOMAIN CONTAINING"/>
    <property type="match status" value="1"/>
</dbReference>
<dbReference type="PRINTS" id="PR00480">
    <property type="entry name" value="ASTACIN"/>
</dbReference>
<evidence type="ECO:0000256" key="1">
    <source>
        <dbReference type="PROSITE-ProRule" id="PRU01211"/>
    </source>
</evidence>
<dbReference type="InterPro" id="IPR006026">
    <property type="entry name" value="Peptidase_Metallo"/>
</dbReference>
<feature type="binding site" evidence="1">
    <location>
        <position position="58"/>
    </location>
    <ligand>
        <name>Zn(2+)</name>
        <dbReference type="ChEBI" id="CHEBI:29105"/>
        <note>catalytic</note>
    </ligand>
</feature>
<keyword evidence="1 2" id="KW-0482">Metalloprotease</keyword>
<organism evidence="4 5">
    <name type="scientific">Hucho hucho</name>
    <name type="common">huchen</name>
    <dbReference type="NCBI Taxonomy" id="62062"/>
    <lineage>
        <taxon>Eukaryota</taxon>
        <taxon>Metazoa</taxon>
        <taxon>Chordata</taxon>
        <taxon>Craniata</taxon>
        <taxon>Vertebrata</taxon>
        <taxon>Euteleostomi</taxon>
        <taxon>Actinopterygii</taxon>
        <taxon>Neopterygii</taxon>
        <taxon>Teleostei</taxon>
        <taxon>Protacanthopterygii</taxon>
        <taxon>Salmoniformes</taxon>
        <taxon>Salmonidae</taxon>
        <taxon>Salmoninae</taxon>
        <taxon>Hucho</taxon>
    </lineage>
</organism>
<accession>A0A4W5LQB1</accession>
<dbReference type="SUPFAM" id="SSF55486">
    <property type="entry name" value="Metalloproteases ('zincins'), catalytic domain"/>
    <property type="match status" value="1"/>
</dbReference>
<dbReference type="GO" id="GO:0006508">
    <property type="term" value="P:proteolysis"/>
    <property type="evidence" value="ECO:0007669"/>
    <property type="project" value="UniProtKB-KW"/>
</dbReference>
<reference evidence="5" key="1">
    <citation type="submission" date="2018-06" db="EMBL/GenBank/DDBJ databases">
        <title>Genome assembly of Danube salmon.</title>
        <authorList>
            <person name="Macqueen D.J."/>
            <person name="Gundappa M.K."/>
        </authorList>
    </citation>
    <scope>NUCLEOTIDE SEQUENCE [LARGE SCALE GENOMIC DNA]</scope>
</reference>
<dbReference type="InterPro" id="IPR024079">
    <property type="entry name" value="MetalloPept_cat_dom_sf"/>
</dbReference>
<dbReference type="InterPro" id="IPR001506">
    <property type="entry name" value="Peptidase_M12A"/>
</dbReference>
<evidence type="ECO:0000256" key="2">
    <source>
        <dbReference type="RuleBase" id="RU361183"/>
    </source>
</evidence>
<keyword evidence="1 2" id="KW-0479">Metal-binding</keyword>
<dbReference type="SMART" id="SM00235">
    <property type="entry name" value="ZnMc"/>
    <property type="match status" value="1"/>
</dbReference>
<evidence type="ECO:0000313" key="5">
    <source>
        <dbReference type="Proteomes" id="UP000314982"/>
    </source>
</evidence>
<reference evidence="4" key="2">
    <citation type="submission" date="2025-08" db="UniProtKB">
        <authorList>
            <consortium name="Ensembl"/>
        </authorList>
    </citation>
    <scope>IDENTIFICATION</scope>
</reference>
<dbReference type="Gene3D" id="3.40.390.10">
    <property type="entry name" value="Collagenase (Catalytic Domain)"/>
    <property type="match status" value="1"/>
</dbReference>
<dbReference type="Ensembl" id="ENSHHUT00000029218.1">
    <property type="protein sequence ID" value="ENSHHUP00000028092.1"/>
    <property type="gene ID" value="ENSHHUG00000017860.1"/>
</dbReference>
<keyword evidence="1 2" id="KW-0862">Zinc</keyword>
<dbReference type="PANTHER" id="PTHR10127:SF791">
    <property type="entry name" value="METALLOENDOPEPTIDASE"/>
    <property type="match status" value="1"/>
</dbReference>
<feature type="active site" evidence="1">
    <location>
        <position position="59"/>
    </location>
</feature>
<keyword evidence="1 2" id="KW-0378">Hydrolase</keyword>
<comment type="cofactor">
    <cofactor evidence="1 2">
        <name>Zn(2+)</name>
        <dbReference type="ChEBI" id="CHEBI:29105"/>
    </cofactor>
    <text evidence="1 2">Binds 1 zinc ion per subunit.</text>
</comment>
<proteinExistence type="predicted"/>
<evidence type="ECO:0000259" key="3">
    <source>
        <dbReference type="PROSITE" id="PS51864"/>
    </source>
</evidence>
<dbReference type="AlphaFoldDB" id="A0A4W5LQB1"/>
<dbReference type="GO" id="GO:0008270">
    <property type="term" value="F:zinc ion binding"/>
    <property type="evidence" value="ECO:0007669"/>
    <property type="project" value="UniProtKB-UniRule"/>
</dbReference>
<feature type="binding site" evidence="1">
    <location>
        <position position="68"/>
    </location>
    <ligand>
        <name>Zn(2+)</name>
        <dbReference type="ChEBI" id="CHEBI:29105"/>
        <note>catalytic</note>
    </ligand>
</feature>
<reference evidence="4" key="3">
    <citation type="submission" date="2025-09" db="UniProtKB">
        <authorList>
            <consortium name="Ensembl"/>
        </authorList>
    </citation>
    <scope>IDENTIFICATION</scope>
</reference>
<dbReference type="PROSITE" id="PS51864">
    <property type="entry name" value="ASTACIN"/>
    <property type="match status" value="1"/>
</dbReference>
<name>A0A4W5LQB1_9TELE</name>
<keyword evidence="1 2" id="KW-0645">Protease</keyword>
<feature type="domain" description="Peptidase M12A" evidence="3">
    <location>
        <begin position="1"/>
        <end position="157"/>
    </location>
</feature>
<evidence type="ECO:0000313" key="4">
    <source>
        <dbReference type="Ensembl" id="ENSHHUP00000028092.1"/>
    </source>
</evidence>
<comment type="caution">
    <text evidence="1">Lacks conserved residue(s) required for the propagation of feature annotation.</text>
</comment>
<dbReference type="GO" id="GO:0004222">
    <property type="term" value="F:metalloendopeptidase activity"/>
    <property type="evidence" value="ECO:0007669"/>
    <property type="project" value="UniProtKB-UniRule"/>
</dbReference>
<dbReference type="EC" id="3.4.24.-" evidence="2"/>